<sequence>MTTQSIVPGDLFARAQTIAGLRALADFLENNPNVPVREYGEEYTVFARREDDATERAEIDNIARALDETVTDETGDGGHYKVSKTFGRITYSAVHIPARDRAAHEAFMTYAPAFHAA</sequence>
<gene>
    <name evidence="1" type="ORF">FB559_3444</name>
</gene>
<proteinExistence type="predicted"/>
<reference evidence="1 2" key="1">
    <citation type="submission" date="2019-06" db="EMBL/GenBank/DDBJ databases">
        <title>Sequencing the genomes of 1000 actinobacteria strains.</title>
        <authorList>
            <person name="Klenk H.-P."/>
        </authorList>
    </citation>
    <scope>NUCLEOTIDE SEQUENCE [LARGE SCALE GENOMIC DNA]</scope>
    <source>
        <strain evidence="1 2">DSM 102200</strain>
    </source>
</reference>
<protein>
    <submittedName>
        <fullName evidence="1">Uncharacterized protein</fullName>
    </submittedName>
</protein>
<dbReference type="AlphaFoldDB" id="A0A543CLQ0"/>
<organism evidence="1 2">
    <name type="scientific">Actinoallomurus bryophytorum</name>
    <dbReference type="NCBI Taxonomy" id="1490222"/>
    <lineage>
        <taxon>Bacteria</taxon>
        <taxon>Bacillati</taxon>
        <taxon>Actinomycetota</taxon>
        <taxon>Actinomycetes</taxon>
        <taxon>Streptosporangiales</taxon>
        <taxon>Thermomonosporaceae</taxon>
        <taxon>Actinoallomurus</taxon>
    </lineage>
</organism>
<dbReference type="EMBL" id="VFOZ01000001">
    <property type="protein sequence ID" value="TQL97837.1"/>
    <property type="molecule type" value="Genomic_DNA"/>
</dbReference>
<evidence type="ECO:0000313" key="1">
    <source>
        <dbReference type="EMBL" id="TQL97837.1"/>
    </source>
</evidence>
<dbReference type="Proteomes" id="UP000316096">
    <property type="component" value="Unassembled WGS sequence"/>
</dbReference>
<comment type="caution">
    <text evidence="1">The sequence shown here is derived from an EMBL/GenBank/DDBJ whole genome shotgun (WGS) entry which is preliminary data.</text>
</comment>
<evidence type="ECO:0000313" key="2">
    <source>
        <dbReference type="Proteomes" id="UP000316096"/>
    </source>
</evidence>
<dbReference type="OrthoDB" id="3530961at2"/>
<dbReference type="RefSeq" id="WP_141956510.1">
    <property type="nucleotide sequence ID" value="NZ_VFOZ01000001.1"/>
</dbReference>
<keyword evidence="2" id="KW-1185">Reference proteome</keyword>
<name>A0A543CLQ0_9ACTN</name>
<accession>A0A543CLQ0</accession>